<name>A0A1W6KF51_9GAMM</name>
<proteinExistence type="predicted"/>
<dbReference type="PANTHER" id="PTHR34595:SF7">
    <property type="entry name" value="SLL1039 PROTEIN"/>
    <property type="match status" value="1"/>
</dbReference>
<dbReference type="Pfam" id="PF04168">
    <property type="entry name" value="Alpha-E"/>
    <property type="match status" value="1"/>
</dbReference>
<dbReference type="GeneID" id="77257916"/>
<protein>
    <submittedName>
        <fullName evidence="2">Molybdopterin oxidoreductase</fullName>
    </submittedName>
</protein>
<dbReference type="EMBL" id="CP020931">
    <property type="protein sequence ID" value="ARM86021.1"/>
    <property type="molecule type" value="Genomic_DNA"/>
</dbReference>
<dbReference type="InterPro" id="IPR007296">
    <property type="entry name" value="DUF403"/>
</dbReference>
<accession>A0A1W6KF51</accession>
<reference evidence="2 3" key="1">
    <citation type="submission" date="2017-04" db="EMBL/GenBank/DDBJ databases">
        <title>Genome Sequence of Marinobacter salarius strain SMR5 Isolated from a culture of the Diatom Skeletonema marinoi.</title>
        <authorList>
            <person name="Topel M."/>
            <person name="Pinder M.I.M."/>
            <person name="Johansson O.N."/>
            <person name="Kourtchenko O."/>
            <person name="Godhe A."/>
            <person name="Clarke A.K."/>
        </authorList>
    </citation>
    <scope>NUCLEOTIDE SEQUENCE [LARGE SCALE GENOMIC DNA]</scope>
    <source>
        <strain evidence="2 3">SMR5</strain>
    </source>
</reference>
<dbReference type="RefSeq" id="WP_085681865.1">
    <property type="nucleotide sequence ID" value="NZ_CP020931.1"/>
</dbReference>
<dbReference type="InterPro" id="IPR051680">
    <property type="entry name" value="ATP-dep_Glu-Cys_Ligase-2"/>
</dbReference>
<evidence type="ECO:0000313" key="3">
    <source>
        <dbReference type="Proteomes" id="UP000193100"/>
    </source>
</evidence>
<sequence length="312" mass="35916">MLSRAASSLFWMARYLERAETQARLLDVSLTMALIDVPEDREEQLSVPLLVTGSRETFHELYPEITPQNLIDFLLLDDRHPASVFSVIRSARDNALHVRGNLSADVWESINLAWMELNELRHKGVTESNASRVFDWTRERSNVFRGAAYGTLLRNDAFHFLLLGTFIERADATARVLNIRHHMATKSLEGHPTQSFFEWTALLHSLAAFEAYQNTYGHNIEPMNVAELLILKPDVPRSLHACLEEIADLLEQIESGEARRARRLATSLYANIRYGDREYIAERGLNEYLTDFLQRIQRIAGQIQKDYMGWKQ</sequence>
<dbReference type="AlphaFoldDB" id="A0A1W6KF51"/>
<organism evidence="2 3">
    <name type="scientific">Marinobacter salarius</name>
    <dbReference type="NCBI Taxonomy" id="1420917"/>
    <lineage>
        <taxon>Bacteria</taxon>
        <taxon>Pseudomonadati</taxon>
        <taxon>Pseudomonadota</taxon>
        <taxon>Gammaproteobacteria</taxon>
        <taxon>Pseudomonadales</taxon>
        <taxon>Marinobacteraceae</taxon>
        <taxon>Marinobacter</taxon>
    </lineage>
</organism>
<feature type="domain" description="DUF403" evidence="1">
    <location>
        <begin position="1"/>
        <end position="308"/>
    </location>
</feature>
<gene>
    <name evidence="2" type="ORF">MARSALSMR5_04001</name>
</gene>
<evidence type="ECO:0000313" key="2">
    <source>
        <dbReference type="EMBL" id="ARM86021.1"/>
    </source>
</evidence>
<evidence type="ECO:0000259" key="1">
    <source>
        <dbReference type="Pfam" id="PF04168"/>
    </source>
</evidence>
<dbReference type="PANTHER" id="PTHR34595">
    <property type="entry name" value="BLR5612 PROTEIN"/>
    <property type="match status" value="1"/>
</dbReference>
<dbReference type="Proteomes" id="UP000193100">
    <property type="component" value="Chromosome"/>
</dbReference>